<dbReference type="HOGENOM" id="CLU_197534_0_0_9"/>
<dbReference type="AlphaFoldDB" id="C8VX09"/>
<sequence>MKFTELESILSEASQKVHEAVDISIALRMKDSTDNEKITRVWEDFLGNFMSYVKEKGRETGHNLMAGLSFNRIMK</sequence>
<dbReference type="EMBL" id="CP001720">
    <property type="protein sequence ID" value="ACV62585.1"/>
    <property type="molecule type" value="Genomic_DNA"/>
</dbReference>
<dbReference type="OrthoDB" id="2905737at2"/>
<dbReference type="STRING" id="485916.Dtox_1728"/>
<accession>C8VX09</accession>
<keyword evidence="2" id="KW-1185">Reference proteome</keyword>
<dbReference type="RefSeq" id="WP_015757296.1">
    <property type="nucleotide sequence ID" value="NC_013216.1"/>
</dbReference>
<organism evidence="1 2">
    <name type="scientific">Desulfofarcimen acetoxidans (strain ATCC 49208 / DSM 771 / KCTC 5769 / VKM B-1644 / 5575)</name>
    <name type="common">Desulfotomaculum acetoxidans</name>
    <dbReference type="NCBI Taxonomy" id="485916"/>
    <lineage>
        <taxon>Bacteria</taxon>
        <taxon>Bacillati</taxon>
        <taxon>Bacillota</taxon>
        <taxon>Clostridia</taxon>
        <taxon>Eubacteriales</taxon>
        <taxon>Peptococcaceae</taxon>
        <taxon>Desulfofarcimen</taxon>
    </lineage>
</organism>
<evidence type="ECO:0000313" key="2">
    <source>
        <dbReference type="Proteomes" id="UP000002217"/>
    </source>
</evidence>
<evidence type="ECO:0000313" key="1">
    <source>
        <dbReference type="EMBL" id="ACV62585.1"/>
    </source>
</evidence>
<reference evidence="1 2" key="1">
    <citation type="journal article" date="2009" name="Stand. Genomic Sci.">
        <title>Complete genome sequence of Desulfotomaculum acetoxidans type strain (5575).</title>
        <authorList>
            <person name="Spring S."/>
            <person name="Lapidus A."/>
            <person name="Schroder M."/>
            <person name="Gleim D."/>
            <person name="Sims D."/>
            <person name="Meincke L."/>
            <person name="Glavina Del Rio T."/>
            <person name="Tice H."/>
            <person name="Copeland A."/>
            <person name="Cheng J.F."/>
            <person name="Lucas S."/>
            <person name="Chen F."/>
            <person name="Nolan M."/>
            <person name="Bruce D."/>
            <person name="Goodwin L."/>
            <person name="Pitluck S."/>
            <person name="Ivanova N."/>
            <person name="Mavromatis K."/>
            <person name="Mikhailova N."/>
            <person name="Pati A."/>
            <person name="Chen A."/>
            <person name="Palaniappan K."/>
            <person name="Land M."/>
            <person name="Hauser L."/>
            <person name="Chang Y.J."/>
            <person name="Jeffries C.D."/>
            <person name="Chain P."/>
            <person name="Saunders E."/>
            <person name="Brettin T."/>
            <person name="Detter J.C."/>
            <person name="Goker M."/>
            <person name="Bristow J."/>
            <person name="Eisen J.A."/>
            <person name="Markowitz V."/>
            <person name="Hugenholtz P."/>
            <person name="Kyrpides N.C."/>
            <person name="Klenk H.P."/>
            <person name="Han C."/>
        </authorList>
    </citation>
    <scope>NUCLEOTIDE SEQUENCE [LARGE SCALE GENOMIC DNA]</scope>
    <source>
        <strain evidence="2">ATCC 49208 / DSM 771 / VKM B-1644</strain>
    </source>
</reference>
<protein>
    <submittedName>
        <fullName evidence="1">Uncharacterized protein</fullName>
    </submittedName>
</protein>
<name>C8VX09_DESAS</name>
<gene>
    <name evidence="1" type="ordered locus">Dtox_1728</name>
</gene>
<proteinExistence type="predicted"/>
<dbReference type="KEGG" id="dae:Dtox_1728"/>
<dbReference type="Proteomes" id="UP000002217">
    <property type="component" value="Chromosome"/>
</dbReference>